<dbReference type="Proteomes" id="UP000095762">
    <property type="component" value="Unassembled WGS sequence"/>
</dbReference>
<dbReference type="CDD" id="cd03226">
    <property type="entry name" value="ABC_cobalt_CbiO_domain2"/>
    <property type="match status" value="1"/>
</dbReference>
<dbReference type="EC" id="3.6.3.-" evidence="12"/>
<keyword evidence="7 12" id="KW-0067">ATP-binding</keyword>
<sequence>MKGGEPVIRIDHVTFSYGEESESAGGVQDINLNIEDGQFIVLCGESGCGKTTITRLINGLIPHYYEGKMSGNVWVNKAKISEQPLYDTAKIVGSVFQNPRSQFFNVDTTSEITFGCENLGQPERSIRERLEKTVQDFHLEKLMGRNIFHLSGGEKQKIACAGVSIMEPDVLVMDEPSSNLDASSILDLRSILAFWKSQGKTIIVSEHRLYYLRGLADRFIYITAGQVERDYSAAEFEQLTEQQRADMGLRTFILEDLLPPEISPQIGEQMQLRNFCFAYRNEPETLHIHESKIPANRIVAIIGNNGAGKSTFSRCFCGLEKRCGEVIWNGKAYRPKDRLNTCYMVMQEVNHQLFTETVLDEVLISMEDESEEQAEKILAELDLTDFKDRHPMSLSGGQKQRVAIASAIASKRSILFFDEPTSGLDYKHMKEVANVLRQVRDTGITVYVITHDLELILDCCTDIVHFEDGSIIDQFPMDADGLEKIRNYFIKGVSVK</sequence>
<comment type="function">
    <text evidence="10">Probably part of an ABC transporter complex. Responsible for energy coupling to the transport system.</text>
</comment>
<gene>
    <name evidence="12" type="primary">ykoD_1</name>
    <name evidence="12" type="ORF">ERS852569_00552</name>
</gene>
<keyword evidence="4" id="KW-1003">Cell membrane</keyword>
<dbReference type="Gene3D" id="3.40.50.300">
    <property type="entry name" value="P-loop containing nucleotide triphosphate hydrolases"/>
    <property type="match status" value="2"/>
</dbReference>
<comment type="similarity">
    <text evidence="2">Belongs to the ABC transporter superfamily.</text>
</comment>
<evidence type="ECO:0000259" key="11">
    <source>
        <dbReference type="PROSITE" id="PS50893"/>
    </source>
</evidence>
<evidence type="ECO:0000256" key="10">
    <source>
        <dbReference type="ARBA" id="ARBA00025157"/>
    </source>
</evidence>
<dbReference type="PANTHER" id="PTHR43553">
    <property type="entry name" value="HEAVY METAL TRANSPORTER"/>
    <property type="match status" value="1"/>
</dbReference>
<dbReference type="PROSITE" id="PS50893">
    <property type="entry name" value="ABC_TRANSPORTER_2"/>
    <property type="match status" value="2"/>
</dbReference>
<evidence type="ECO:0000256" key="2">
    <source>
        <dbReference type="ARBA" id="ARBA00005417"/>
    </source>
</evidence>
<name>A0A174QPH8_9FIRM</name>
<dbReference type="InterPro" id="IPR027417">
    <property type="entry name" value="P-loop_NTPase"/>
</dbReference>
<dbReference type="InterPro" id="IPR017871">
    <property type="entry name" value="ABC_transporter-like_CS"/>
</dbReference>
<dbReference type="GO" id="GO:0042626">
    <property type="term" value="F:ATPase-coupled transmembrane transporter activity"/>
    <property type="evidence" value="ECO:0007669"/>
    <property type="project" value="TreeGrafter"/>
</dbReference>
<dbReference type="PANTHER" id="PTHR43553:SF23">
    <property type="entry name" value="ABC TRANSPORTER ATP-BINDING COMPONENT"/>
    <property type="match status" value="1"/>
</dbReference>
<keyword evidence="3" id="KW-0813">Transport</keyword>
<comment type="subcellular location">
    <subcellularLocation>
        <location evidence="1">Cell membrane</location>
        <topology evidence="1">Peripheral membrane protein</topology>
    </subcellularLocation>
</comment>
<evidence type="ECO:0000313" key="12">
    <source>
        <dbReference type="EMBL" id="CUP72695.1"/>
    </source>
</evidence>
<evidence type="ECO:0000256" key="4">
    <source>
        <dbReference type="ARBA" id="ARBA00022475"/>
    </source>
</evidence>
<dbReference type="GO" id="GO:0016887">
    <property type="term" value="F:ATP hydrolysis activity"/>
    <property type="evidence" value="ECO:0007669"/>
    <property type="project" value="InterPro"/>
</dbReference>
<keyword evidence="6" id="KW-0547">Nucleotide-binding</keyword>
<keyword evidence="12" id="KW-0378">Hydrolase</keyword>
<proteinExistence type="inferred from homology"/>
<accession>A0A174QPH8</accession>
<dbReference type="SUPFAM" id="SSF52540">
    <property type="entry name" value="P-loop containing nucleoside triphosphate hydrolases"/>
    <property type="match status" value="2"/>
</dbReference>
<dbReference type="Pfam" id="PF00005">
    <property type="entry name" value="ABC_tran"/>
    <property type="match status" value="2"/>
</dbReference>
<reference evidence="12 13" key="1">
    <citation type="submission" date="2015-09" db="EMBL/GenBank/DDBJ databases">
        <authorList>
            <consortium name="Pathogen Informatics"/>
        </authorList>
    </citation>
    <scope>NUCLEOTIDE SEQUENCE [LARGE SCALE GENOMIC DNA]</scope>
    <source>
        <strain evidence="12 13">2789STDY5834957</strain>
    </source>
</reference>
<keyword evidence="9" id="KW-0472">Membrane</keyword>
<feature type="domain" description="ABC transporter" evidence="11">
    <location>
        <begin position="8"/>
        <end position="249"/>
    </location>
</feature>
<dbReference type="GO" id="GO:0043190">
    <property type="term" value="C:ATP-binding cassette (ABC) transporter complex"/>
    <property type="evidence" value="ECO:0007669"/>
    <property type="project" value="TreeGrafter"/>
</dbReference>
<evidence type="ECO:0000256" key="5">
    <source>
        <dbReference type="ARBA" id="ARBA00022737"/>
    </source>
</evidence>
<dbReference type="InterPro" id="IPR003593">
    <property type="entry name" value="AAA+_ATPase"/>
</dbReference>
<feature type="domain" description="ABC transporter" evidence="11">
    <location>
        <begin position="270"/>
        <end position="493"/>
    </location>
</feature>
<dbReference type="InterPro" id="IPR050095">
    <property type="entry name" value="ECF_ABC_transporter_ATP-bd"/>
</dbReference>
<dbReference type="GO" id="GO:0005524">
    <property type="term" value="F:ATP binding"/>
    <property type="evidence" value="ECO:0007669"/>
    <property type="project" value="UniProtKB-KW"/>
</dbReference>
<evidence type="ECO:0000256" key="8">
    <source>
        <dbReference type="ARBA" id="ARBA00022967"/>
    </source>
</evidence>
<protein>
    <submittedName>
        <fullName evidence="12">Putative HMP/thiamine import ATP-binding protein YkoD</fullName>
        <ecNumber evidence="12">3.6.3.-</ecNumber>
    </submittedName>
</protein>
<evidence type="ECO:0000256" key="7">
    <source>
        <dbReference type="ARBA" id="ARBA00022840"/>
    </source>
</evidence>
<dbReference type="AlphaFoldDB" id="A0A174QPH8"/>
<dbReference type="EMBL" id="CZBP01000003">
    <property type="protein sequence ID" value="CUP72695.1"/>
    <property type="molecule type" value="Genomic_DNA"/>
</dbReference>
<evidence type="ECO:0000256" key="9">
    <source>
        <dbReference type="ARBA" id="ARBA00023136"/>
    </source>
</evidence>
<dbReference type="InterPro" id="IPR015856">
    <property type="entry name" value="ABC_transpr_CbiO/EcfA_su"/>
</dbReference>
<evidence type="ECO:0000256" key="6">
    <source>
        <dbReference type="ARBA" id="ARBA00022741"/>
    </source>
</evidence>
<evidence type="ECO:0000256" key="3">
    <source>
        <dbReference type="ARBA" id="ARBA00022448"/>
    </source>
</evidence>
<dbReference type="InterPro" id="IPR003439">
    <property type="entry name" value="ABC_transporter-like_ATP-bd"/>
</dbReference>
<evidence type="ECO:0000256" key="1">
    <source>
        <dbReference type="ARBA" id="ARBA00004202"/>
    </source>
</evidence>
<dbReference type="PROSITE" id="PS00211">
    <property type="entry name" value="ABC_TRANSPORTER_1"/>
    <property type="match status" value="1"/>
</dbReference>
<dbReference type="SMART" id="SM00382">
    <property type="entry name" value="AAA"/>
    <property type="match status" value="2"/>
</dbReference>
<keyword evidence="8" id="KW-1278">Translocase</keyword>
<evidence type="ECO:0000313" key="13">
    <source>
        <dbReference type="Proteomes" id="UP000095762"/>
    </source>
</evidence>
<keyword evidence="5" id="KW-0677">Repeat</keyword>
<dbReference type="CDD" id="cd03225">
    <property type="entry name" value="ABC_cobalt_CbiO_domain1"/>
    <property type="match status" value="1"/>
</dbReference>
<organism evidence="12 13">
    <name type="scientific">Blautia obeum</name>
    <dbReference type="NCBI Taxonomy" id="40520"/>
    <lineage>
        <taxon>Bacteria</taxon>
        <taxon>Bacillati</taxon>
        <taxon>Bacillota</taxon>
        <taxon>Clostridia</taxon>
        <taxon>Lachnospirales</taxon>
        <taxon>Lachnospiraceae</taxon>
        <taxon>Blautia</taxon>
    </lineage>
</organism>